<proteinExistence type="predicted"/>
<evidence type="ECO:0000313" key="2">
    <source>
        <dbReference type="EMBL" id="KAJ3563741.1"/>
    </source>
</evidence>
<name>A0AAD5VLU7_9AGAR</name>
<accession>A0AAD5VLU7</accession>
<feature type="chain" id="PRO_5042105734" evidence="1">
    <location>
        <begin position="28"/>
        <end position="75"/>
    </location>
</feature>
<protein>
    <submittedName>
        <fullName evidence="2">Uncharacterized protein</fullName>
    </submittedName>
</protein>
<feature type="signal peptide" evidence="1">
    <location>
        <begin position="1"/>
        <end position="27"/>
    </location>
</feature>
<dbReference type="EMBL" id="JANIEX010000727">
    <property type="protein sequence ID" value="KAJ3563741.1"/>
    <property type="molecule type" value="Genomic_DNA"/>
</dbReference>
<organism evidence="2 3">
    <name type="scientific">Leucocoprinus birnbaumii</name>
    <dbReference type="NCBI Taxonomy" id="56174"/>
    <lineage>
        <taxon>Eukaryota</taxon>
        <taxon>Fungi</taxon>
        <taxon>Dikarya</taxon>
        <taxon>Basidiomycota</taxon>
        <taxon>Agaricomycotina</taxon>
        <taxon>Agaricomycetes</taxon>
        <taxon>Agaricomycetidae</taxon>
        <taxon>Agaricales</taxon>
        <taxon>Agaricineae</taxon>
        <taxon>Agaricaceae</taxon>
        <taxon>Leucocoprinus</taxon>
    </lineage>
</organism>
<keyword evidence="1" id="KW-0732">Signal</keyword>
<dbReference type="AlphaFoldDB" id="A0AAD5VLU7"/>
<evidence type="ECO:0000313" key="3">
    <source>
        <dbReference type="Proteomes" id="UP001213000"/>
    </source>
</evidence>
<dbReference type="Proteomes" id="UP001213000">
    <property type="component" value="Unassembled WGS sequence"/>
</dbReference>
<comment type="caution">
    <text evidence="2">The sequence shown here is derived from an EMBL/GenBank/DDBJ whole genome shotgun (WGS) entry which is preliminary data.</text>
</comment>
<reference evidence="2" key="1">
    <citation type="submission" date="2022-07" db="EMBL/GenBank/DDBJ databases">
        <title>Genome Sequence of Leucocoprinus birnbaumii.</title>
        <authorList>
            <person name="Buettner E."/>
        </authorList>
    </citation>
    <scope>NUCLEOTIDE SEQUENCE</scope>
    <source>
        <strain evidence="2">VT141</strain>
    </source>
</reference>
<sequence>MGRTEIMKLNVAITFTVIFGMIGTSAAVDVCATHDKVGICAPSKTSCPDNFSQVQAVRTIHSFQCPTNTWCCVPN</sequence>
<evidence type="ECO:0000256" key="1">
    <source>
        <dbReference type="SAM" id="SignalP"/>
    </source>
</evidence>
<gene>
    <name evidence="2" type="ORF">NP233_g8746</name>
</gene>
<keyword evidence="3" id="KW-1185">Reference proteome</keyword>